<dbReference type="Pfam" id="PF04030">
    <property type="entry name" value="ALO"/>
    <property type="match status" value="1"/>
</dbReference>
<dbReference type="NCBIfam" id="TIGR01679">
    <property type="entry name" value="bact_FAD_ox"/>
    <property type="match status" value="1"/>
</dbReference>
<dbReference type="Gene3D" id="1.10.45.10">
    <property type="entry name" value="Vanillyl-alcohol Oxidase, Chain A, domain 4"/>
    <property type="match status" value="1"/>
</dbReference>
<dbReference type="Gene3D" id="3.30.70.2520">
    <property type="match status" value="1"/>
</dbReference>
<dbReference type="GO" id="GO:0016020">
    <property type="term" value="C:membrane"/>
    <property type="evidence" value="ECO:0007669"/>
    <property type="project" value="InterPro"/>
</dbReference>
<dbReference type="Pfam" id="PF01565">
    <property type="entry name" value="FAD_binding_4"/>
    <property type="match status" value="1"/>
</dbReference>
<protein>
    <submittedName>
        <fullName evidence="4">FAD-binding protein</fullName>
    </submittedName>
</protein>
<organism evidence="4">
    <name type="scientific">Salinispirillum sp. LH 10-3-1</name>
    <dbReference type="NCBI Taxonomy" id="2952525"/>
    <lineage>
        <taxon>Bacteria</taxon>
        <taxon>Pseudomonadati</taxon>
        <taxon>Pseudomonadota</taxon>
        <taxon>Gammaproteobacteria</taxon>
        <taxon>Oceanospirillales</taxon>
        <taxon>Saccharospirillaceae</taxon>
        <taxon>Salinispirillum</taxon>
    </lineage>
</organism>
<reference evidence="4" key="1">
    <citation type="submission" date="2022-07" db="EMBL/GenBank/DDBJ databases">
        <title>Complete genome sequence of Salinispirillum sp. LH10-3-1 capable of multiple carbohydrate inversion isolated from a soda lake.</title>
        <authorList>
            <person name="Liu J."/>
            <person name="Zhai Y."/>
            <person name="Zhang H."/>
            <person name="Yang H."/>
            <person name="Qu J."/>
            <person name="Li J."/>
        </authorList>
    </citation>
    <scope>NUCLEOTIDE SEQUENCE</scope>
    <source>
        <strain evidence="4">LH 10-3-1</strain>
    </source>
</reference>
<dbReference type="InterPro" id="IPR016169">
    <property type="entry name" value="FAD-bd_PCMH_sub2"/>
</dbReference>
<evidence type="ECO:0000256" key="1">
    <source>
        <dbReference type="ARBA" id="ARBA00022827"/>
    </source>
</evidence>
<dbReference type="InterPro" id="IPR036318">
    <property type="entry name" value="FAD-bd_PCMH-like_sf"/>
</dbReference>
<dbReference type="InterPro" id="IPR007173">
    <property type="entry name" value="ALO_C"/>
</dbReference>
<dbReference type="InterPro" id="IPR016166">
    <property type="entry name" value="FAD-bd_PCMH"/>
</dbReference>
<dbReference type="AlphaFoldDB" id="A0AB38YBB5"/>
<dbReference type="PANTHER" id="PTHR43762">
    <property type="entry name" value="L-GULONOLACTONE OXIDASE"/>
    <property type="match status" value="1"/>
</dbReference>
<name>A0AB38YBB5_9GAMM</name>
<sequence>MTLWQNWSGGVQANPFASVHIHNEQQLVDTVRQSPRPIRACGAGHSFSPLLQLEGGVHLHLTDLNKVDVESRDPLLARIGAGVQLHNLTPQLNALGMALDNMGDIDAQTLAGALATATHGTGQELPCYSAMIEEMVLVDGQGQRRVINRSQDDTLFRAMAVGLGTGGILSEVVLRTVPHYRLAKRRFQMDIDDLLADFPAQMAAARHVEFFYITHSGQALGLASDVTDKPCTVRPPDTDQDGLVQLRWAARLLSWAPALRRKVLAYALRDHSAEHFVADWFQAFASDRDRIRFNETEYHLPAELAPQALREVIACMERHFPKVYFPLEIRTVQADELFLSPFYRRDSVSIAVHHEAGKPFAALMAAVEPIFARYQGRPHWGKAHTLTARELRALYPKFDEAVAVRRELDPEGVFNSPYIKRLLDL</sequence>
<dbReference type="RefSeq" id="WP_304993947.1">
    <property type="nucleotide sequence ID" value="NZ_CP101717.1"/>
</dbReference>
<dbReference type="SUPFAM" id="SSF56176">
    <property type="entry name" value="FAD-binding/transporter-associated domain-like"/>
    <property type="match status" value="1"/>
</dbReference>
<dbReference type="Gene3D" id="3.30.43.10">
    <property type="entry name" value="Uridine Diphospho-n-acetylenolpyruvylglucosamine Reductase, domain 2"/>
    <property type="match status" value="1"/>
</dbReference>
<dbReference type="GO" id="GO:0003885">
    <property type="term" value="F:D-arabinono-1,4-lactone oxidase activity"/>
    <property type="evidence" value="ECO:0007669"/>
    <property type="project" value="InterPro"/>
</dbReference>
<dbReference type="InterPro" id="IPR016167">
    <property type="entry name" value="FAD-bd_PCMH_sub1"/>
</dbReference>
<dbReference type="Gene3D" id="3.30.465.10">
    <property type="match status" value="1"/>
</dbReference>
<dbReference type="PANTHER" id="PTHR43762:SF1">
    <property type="entry name" value="D-ARABINONO-1,4-LACTONE OXIDASE"/>
    <property type="match status" value="1"/>
</dbReference>
<dbReference type="EMBL" id="CP101717">
    <property type="protein sequence ID" value="WLD56664.1"/>
    <property type="molecule type" value="Genomic_DNA"/>
</dbReference>
<keyword evidence="2" id="KW-0560">Oxidoreductase</keyword>
<dbReference type="InterPro" id="IPR010031">
    <property type="entry name" value="FAD_lactone_oxidase-like"/>
</dbReference>
<feature type="domain" description="FAD-binding PCMH-type" evidence="3">
    <location>
        <begin position="11"/>
        <end position="179"/>
    </location>
</feature>
<evidence type="ECO:0000313" key="4">
    <source>
        <dbReference type="EMBL" id="WLD56664.1"/>
    </source>
</evidence>
<dbReference type="InterPro" id="IPR006094">
    <property type="entry name" value="Oxid_FAD_bind_N"/>
</dbReference>
<dbReference type="PIRSF" id="PIRSF000136">
    <property type="entry name" value="LGO_GLO"/>
    <property type="match status" value="1"/>
</dbReference>
<accession>A0AB38YBB5</accession>
<gene>
    <name evidence="4" type="ORF">NFC81_07920</name>
</gene>
<keyword evidence="1" id="KW-0274">FAD</keyword>
<dbReference type="GO" id="GO:0071949">
    <property type="term" value="F:FAD binding"/>
    <property type="evidence" value="ECO:0007669"/>
    <property type="project" value="InterPro"/>
</dbReference>
<dbReference type="InterPro" id="IPR016171">
    <property type="entry name" value="Vanillyl_alc_oxidase_C-sub2"/>
</dbReference>
<evidence type="ECO:0000259" key="3">
    <source>
        <dbReference type="PROSITE" id="PS51387"/>
    </source>
</evidence>
<keyword evidence="1" id="KW-0285">Flavoprotein</keyword>
<evidence type="ECO:0000256" key="2">
    <source>
        <dbReference type="ARBA" id="ARBA00023002"/>
    </source>
</evidence>
<proteinExistence type="predicted"/>
<dbReference type="Gene3D" id="3.30.70.2530">
    <property type="match status" value="1"/>
</dbReference>
<dbReference type="PROSITE" id="PS51387">
    <property type="entry name" value="FAD_PCMH"/>
    <property type="match status" value="1"/>
</dbReference>